<evidence type="ECO:0000313" key="10">
    <source>
        <dbReference type="Proteomes" id="UP000252884"/>
    </source>
</evidence>
<proteinExistence type="inferred from homology"/>
<dbReference type="RefSeq" id="WP_114470189.1">
    <property type="nucleotide sequence ID" value="NZ_QPJK01000007.1"/>
</dbReference>
<evidence type="ECO:0000256" key="2">
    <source>
        <dbReference type="ARBA" id="ARBA00022487"/>
    </source>
</evidence>
<evidence type="ECO:0000256" key="5">
    <source>
        <dbReference type="ARBA" id="ARBA00022801"/>
    </source>
</evidence>
<evidence type="ECO:0000256" key="7">
    <source>
        <dbReference type="ARBA" id="ARBA00023157"/>
    </source>
</evidence>
<evidence type="ECO:0000313" key="9">
    <source>
        <dbReference type="EMBL" id="RCW68658.1"/>
    </source>
</evidence>
<dbReference type="GO" id="GO:0052689">
    <property type="term" value="F:carboxylic ester hydrolase activity"/>
    <property type="evidence" value="ECO:0007669"/>
    <property type="project" value="UniProtKB-KW"/>
</dbReference>
<feature type="signal peptide" evidence="8">
    <location>
        <begin position="1"/>
        <end position="15"/>
    </location>
</feature>
<evidence type="ECO:0000256" key="4">
    <source>
        <dbReference type="ARBA" id="ARBA00022729"/>
    </source>
</evidence>
<evidence type="ECO:0000256" key="6">
    <source>
        <dbReference type="ARBA" id="ARBA00022837"/>
    </source>
</evidence>
<dbReference type="Proteomes" id="UP000252884">
    <property type="component" value="Unassembled WGS sequence"/>
</dbReference>
<dbReference type="PROSITE" id="PS51257">
    <property type="entry name" value="PROKAR_LIPOPROTEIN"/>
    <property type="match status" value="1"/>
</dbReference>
<feature type="chain" id="PRO_5016655284" evidence="8">
    <location>
        <begin position="16"/>
        <end position="511"/>
    </location>
</feature>
<dbReference type="OrthoDB" id="7062032at2"/>
<dbReference type="AlphaFoldDB" id="A0A368XNR8"/>
<dbReference type="InterPro" id="IPR011118">
    <property type="entry name" value="Tannase/feruloyl_esterase"/>
</dbReference>
<keyword evidence="2" id="KW-0719">Serine esterase</keyword>
<protein>
    <submittedName>
        <fullName evidence="9">Feruloyl esterase</fullName>
    </submittedName>
</protein>
<dbReference type="EMBL" id="QPJK01000007">
    <property type="protein sequence ID" value="RCW68658.1"/>
    <property type="molecule type" value="Genomic_DNA"/>
</dbReference>
<name>A0A368XNR8_9BURK</name>
<comment type="similarity">
    <text evidence="1">Belongs to the tannase family.</text>
</comment>
<dbReference type="PANTHER" id="PTHR33938:SF15">
    <property type="entry name" value="FERULOYL ESTERASE B-RELATED"/>
    <property type="match status" value="1"/>
</dbReference>
<dbReference type="PANTHER" id="PTHR33938">
    <property type="entry name" value="FERULOYL ESTERASE B-RELATED"/>
    <property type="match status" value="1"/>
</dbReference>
<keyword evidence="7" id="KW-1015">Disulfide bond</keyword>
<dbReference type="Pfam" id="PF07519">
    <property type="entry name" value="Tannase"/>
    <property type="match status" value="1"/>
</dbReference>
<sequence length="511" mass="53149">MVFISGRALKPSVLAAGVAALLVGCGGGREPEQGGTVAEPAAACEKLAGTTVGGAEIGSSTLVAGTDDHGEFCRVTGVIHSNLAFRIDLPSQWNGMLLAQGGGGWDGDIQDYAWSPSGANGNYLVVRTNGGRNGSAFDASPFLDDAQARLDFGHLSMHTAYTVAMELSASHYGTPPARKYFEGCSNGGREALVQASRYPSDYDGIVVRAPAYNFTSMMRHFLANSQAMAVPGGYLSDAHGAAISNAALSRCDALDGAVDGVVANPAACDFTVETMRCTGTTSDTCLTDAQMTTARTLYSPLRAADGTEIYPGWGYGGEATDWAVWLTGSAIGGLGSQTIFADGLVKYWLARDPAAQLLGFDPEAHGAALALASTIIDVGPDLASYFSGGGKLILAHGTTDWAISYKASVKYYEDVGATVGKEQRDAAMEFFLQPGVGHCAGGAGPDSVELLDAVRAWVESGTRPSSQRLIAAKKDEAGQRTATRPLCRYPTYPKYLGAGSITSAESYACTE</sequence>
<reference evidence="9 10" key="1">
    <citation type="submission" date="2018-07" db="EMBL/GenBank/DDBJ databases">
        <title>Genomic Encyclopedia of Type Strains, Phase IV (KMG-IV): sequencing the most valuable type-strain genomes for metagenomic binning, comparative biology and taxonomic classification.</title>
        <authorList>
            <person name="Goeker M."/>
        </authorList>
    </citation>
    <scope>NUCLEOTIDE SEQUENCE [LARGE SCALE GENOMIC DNA]</scope>
    <source>
        <strain evidence="9 10">DSM 21634</strain>
    </source>
</reference>
<evidence type="ECO:0000256" key="8">
    <source>
        <dbReference type="SAM" id="SignalP"/>
    </source>
</evidence>
<evidence type="ECO:0000256" key="1">
    <source>
        <dbReference type="ARBA" id="ARBA00006249"/>
    </source>
</evidence>
<keyword evidence="5" id="KW-0378">Hydrolase</keyword>
<accession>A0A368XNR8</accession>
<keyword evidence="4 8" id="KW-0732">Signal</keyword>
<organism evidence="9 10">
    <name type="scientific">Pseudorhodoferax soli</name>
    <dbReference type="NCBI Taxonomy" id="545864"/>
    <lineage>
        <taxon>Bacteria</taxon>
        <taxon>Pseudomonadati</taxon>
        <taxon>Pseudomonadota</taxon>
        <taxon>Betaproteobacteria</taxon>
        <taxon>Burkholderiales</taxon>
        <taxon>Comamonadaceae</taxon>
    </lineage>
</organism>
<comment type="caution">
    <text evidence="9">The sequence shown here is derived from an EMBL/GenBank/DDBJ whole genome shotgun (WGS) entry which is preliminary data.</text>
</comment>
<keyword evidence="6" id="KW-0106">Calcium</keyword>
<keyword evidence="10" id="KW-1185">Reference proteome</keyword>
<evidence type="ECO:0000256" key="3">
    <source>
        <dbReference type="ARBA" id="ARBA00022723"/>
    </source>
</evidence>
<dbReference type="SUPFAM" id="SSF53474">
    <property type="entry name" value="alpha/beta-Hydrolases"/>
    <property type="match status" value="1"/>
</dbReference>
<keyword evidence="3" id="KW-0479">Metal-binding</keyword>
<dbReference type="GO" id="GO:0046872">
    <property type="term" value="F:metal ion binding"/>
    <property type="evidence" value="ECO:0007669"/>
    <property type="project" value="UniProtKB-KW"/>
</dbReference>
<dbReference type="Gene3D" id="3.40.50.1820">
    <property type="entry name" value="alpha/beta hydrolase"/>
    <property type="match status" value="1"/>
</dbReference>
<gene>
    <name evidence="9" type="ORF">DES41_107179</name>
</gene>
<dbReference type="InterPro" id="IPR029058">
    <property type="entry name" value="AB_hydrolase_fold"/>
</dbReference>